<feature type="transmembrane region" description="Helical" evidence="1">
    <location>
        <begin position="6"/>
        <end position="27"/>
    </location>
</feature>
<evidence type="ECO:0000313" key="3">
    <source>
        <dbReference type="Proteomes" id="UP000094570"/>
    </source>
</evidence>
<proteinExistence type="predicted"/>
<keyword evidence="1" id="KW-0472">Membrane</keyword>
<dbReference type="Proteomes" id="UP000094570">
    <property type="component" value="Unassembled WGS sequence"/>
</dbReference>
<dbReference type="AlphaFoldDB" id="A0A1E3G1S0"/>
<keyword evidence="1" id="KW-0812">Transmembrane</keyword>
<dbReference type="RefSeq" id="WP_069293822.1">
    <property type="nucleotide sequence ID" value="NZ_CP140110.1"/>
</dbReference>
<organism evidence="2 3">
    <name type="scientific">Fervidobacterium thailandense</name>
    <dbReference type="NCBI Taxonomy" id="1008305"/>
    <lineage>
        <taxon>Bacteria</taxon>
        <taxon>Thermotogati</taxon>
        <taxon>Thermotogota</taxon>
        <taxon>Thermotogae</taxon>
        <taxon>Thermotogales</taxon>
        <taxon>Fervidobacteriaceae</taxon>
        <taxon>Fervidobacterium</taxon>
    </lineage>
</organism>
<protein>
    <submittedName>
        <fullName evidence="2">Uncharacterized protein</fullName>
    </submittedName>
</protein>
<comment type="caution">
    <text evidence="2">The sequence shown here is derived from an EMBL/GenBank/DDBJ whole genome shotgun (WGS) entry which is preliminary data.</text>
</comment>
<dbReference type="EMBL" id="LWAF01000019">
    <property type="protein sequence ID" value="ODN29803.1"/>
    <property type="molecule type" value="Genomic_DNA"/>
</dbReference>
<evidence type="ECO:0000313" key="2">
    <source>
        <dbReference type="EMBL" id="ODN29803.1"/>
    </source>
</evidence>
<dbReference type="STRING" id="1008305.A4H02_08895"/>
<gene>
    <name evidence="2" type="ORF">A4H02_08895</name>
</gene>
<keyword evidence="1" id="KW-1133">Transmembrane helix</keyword>
<sequence>MPVGWLVVFIIVLGLSEVMLIYVLRVIRRKRYEANSRFFEARGYRSVTRGSSIYKQLLKRVSNALGVASTLPFFGLLVEFEDGEYFFELVAPSRYSTTYFYGIILNVRSELASLPDFKVRKMSVLGKLFGRLRKSSKEPLLSEFSITPVDLLDRLPNRYEFVEFVRNHERLEIVKDGEQLIVAEKLERKLPPEEMYQKAVGFTEIKKQLVSLLS</sequence>
<keyword evidence="3" id="KW-1185">Reference proteome</keyword>
<reference evidence="3" key="1">
    <citation type="submission" date="2016-04" db="EMBL/GenBank/DDBJ databases">
        <title>The genome sequence project of a novel Fervidobacterium isolate from a hot spring in Thailand.</title>
        <authorList>
            <person name="Gonzalez J.M."/>
            <person name="Cuecas A."/>
            <person name="Kanoksilapatham W."/>
        </authorList>
    </citation>
    <scope>NUCLEOTIDE SEQUENCE [LARGE SCALE GENOMIC DNA]</scope>
    <source>
        <strain evidence="3">FC2004</strain>
    </source>
</reference>
<evidence type="ECO:0000256" key="1">
    <source>
        <dbReference type="SAM" id="Phobius"/>
    </source>
</evidence>
<name>A0A1E3G1S0_9BACT</name>
<accession>A0A1E3G1S0</accession>